<evidence type="ECO:0000256" key="2">
    <source>
        <dbReference type="ARBA" id="ARBA00016013"/>
    </source>
</evidence>
<dbReference type="AlphaFoldDB" id="A0A1H2XAJ0"/>
<dbReference type="Pfam" id="PF03963">
    <property type="entry name" value="FlgD"/>
    <property type="match status" value="1"/>
</dbReference>
<evidence type="ECO:0000259" key="7">
    <source>
        <dbReference type="Pfam" id="PF13860"/>
    </source>
</evidence>
<keyword evidence="8" id="KW-0969">Cilium</keyword>
<dbReference type="InterPro" id="IPR025965">
    <property type="entry name" value="FlgD/Vpr_Ig-like"/>
</dbReference>
<evidence type="ECO:0000256" key="1">
    <source>
        <dbReference type="ARBA" id="ARBA00010577"/>
    </source>
</evidence>
<evidence type="ECO:0000313" key="8">
    <source>
        <dbReference type="EMBL" id="SDW89825.1"/>
    </source>
</evidence>
<dbReference type="InterPro" id="IPR005648">
    <property type="entry name" value="FlgD"/>
</dbReference>
<dbReference type="Gene3D" id="2.60.40.4070">
    <property type="match status" value="1"/>
</dbReference>
<evidence type="ECO:0000313" key="9">
    <source>
        <dbReference type="Proteomes" id="UP000198539"/>
    </source>
</evidence>
<sequence>MTEISTTIPSTTQGSRLGPTGSAPGTENASRRVNADFQTFLVMLTTQLQNQDPMNPMESSDFAVQLATFSGVEQQVLTNELLGSLSTRMGLTELSGWVGMEALTSAATYFDGTTPKRLIPPQVQGADQAVLTVHNAFGNEVARVPIQPNQSEYAFNGIGADGAPLPEGNYSFRVVSMREGAVLQTDPALTYGRIEEARSDGGRVMLVFAGGALVDSDSVSGLRAPST</sequence>
<evidence type="ECO:0000256" key="4">
    <source>
        <dbReference type="ARBA" id="ARBA00024746"/>
    </source>
</evidence>
<dbReference type="Pfam" id="PF13860">
    <property type="entry name" value="FlgD_ig"/>
    <property type="match status" value="1"/>
</dbReference>
<name>A0A1H2XAJ0_9RHOB</name>
<dbReference type="Proteomes" id="UP000198539">
    <property type="component" value="Unassembled WGS sequence"/>
</dbReference>
<dbReference type="EMBL" id="FNOM01000004">
    <property type="protein sequence ID" value="SDW89825.1"/>
    <property type="molecule type" value="Genomic_DNA"/>
</dbReference>
<keyword evidence="8" id="KW-0966">Cell projection</keyword>
<keyword evidence="9" id="KW-1185">Reference proteome</keyword>
<evidence type="ECO:0000256" key="6">
    <source>
        <dbReference type="SAM" id="MobiDB-lite"/>
    </source>
</evidence>
<dbReference type="GO" id="GO:0044781">
    <property type="term" value="P:bacterial-type flagellum organization"/>
    <property type="evidence" value="ECO:0007669"/>
    <property type="project" value="UniProtKB-UniRule"/>
</dbReference>
<protein>
    <recommendedName>
        <fullName evidence="2 5">Basal-body rod modification protein FlgD</fullName>
    </recommendedName>
</protein>
<gene>
    <name evidence="8" type="ORF">SAMN04488238_104125</name>
</gene>
<comment type="function">
    <text evidence="4 5">Required for flagellar hook formation. May act as a scaffolding protein.</text>
</comment>
<feature type="region of interest" description="Disordered" evidence="6">
    <location>
        <begin position="1"/>
        <end position="29"/>
    </location>
</feature>
<dbReference type="Gene3D" id="2.30.30.910">
    <property type="match status" value="1"/>
</dbReference>
<keyword evidence="8" id="KW-0282">Flagellum</keyword>
<keyword evidence="3 5" id="KW-1005">Bacterial flagellum biogenesis</keyword>
<feature type="compositionally biased region" description="Polar residues" evidence="6">
    <location>
        <begin position="1"/>
        <end position="15"/>
    </location>
</feature>
<accession>A0A1H2XAJ0</accession>
<evidence type="ECO:0000256" key="3">
    <source>
        <dbReference type="ARBA" id="ARBA00022795"/>
    </source>
</evidence>
<proteinExistence type="inferred from homology"/>
<organism evidence="8 9">
    <name type="scientific">Roseicitreum antarcticum</name>
    <dbReference type="NCBI Taxonomy" id="564137"/>
    <lineage>
        <taxon>Bacteria</taxon>
        <taxon>Pseudomonadati</taxon>
        <taxon>Pseudomonadota</taxon>
        <taxon>Alphaproteobacteria</taxon>
        <taxon>Rhodobacterales</taxon>
        <taxon>Paracoccaceae</taxon>
        <taxon>Roseicitreum</taxon>
    </lineage>
</organism>
<comment type="similarity">
    <text evidence="1 5">Belongs to the FlgD family.</text>
</comment>
<dbReference type="RefSeq" id="WP_176847001.1">
    <property type="nucleotide sequence ID" value="NZ_CP061498.1"/>
</dbReference>
<feature type="domain" description="FlgD/Vpr Ig-like" evidence="7">
    <location>
        <begin position="108"/>
        <end position="178"/>
    </location>
</feature>
<reference evidence="8 9" key="1">
    <citation type="submission" date="2016-10" db="EMBL/GenBank/DDBJ databases">
        <authorList>
            <person name="de Groot N.N."/>
        </authorList>
    </citation>
    <scope>NUCLEOTIDE SEQUENCE [LARGE SCALE GENOMIC DNA]</scope>
    <source>
        <strain evidence="8 9">CGMCC 1.8894</strain>
    </source>
</reference>
<dbReference type="STRING" id="564137.SAMN04488238_104125"/>
<evidence type="ECO:0000256" key="5">
    <source>
        <dbReference type="RuleBase" id="RU362076"/>
    </source>
</evidence>